<sequence length="145" mass="15655">MRPIATLLLLPLLAGCAAVPSPNAPEVPRRGEPAVSLPIPPTRPAPRPQPGFRAPKIMDSAGLDGVIRQDRAGLVQQFGQPRLDVAEGDMRKLQFAGQACVLDIFLYPLRPAGEPVATHVEARRASDGRDVDRAACARALQRERR</sequence>
<dbReference type="OrthoDB" id="8482143at2"/>
<dbReference type="Proteomes" id="UP000034392">
    <property type="component" value="Chromosome"/>
</dbReference>
<feature type="compositionally biased region" description="Pro residues" evidence="1">
    <location>
        <begin position="38"/>
        <end position="49"/>
    </location>
</feature>
<accession>A0A0F7KS48</accession>
<evidence type="ECO:0008006" key="5">
    <source>
        <dbReference type="Google" id="ProtNLM"/>
    </source>
</evidence>
<dbReference type="PATRIC" id="fig|1267766.3.peg.2278"/>
<organism evidence="3 4">
    <name type="scientific">Croceibacterium atlanticum</name>
    <dbReference type="NCBI Taxonomy" id="1267766"/>
    <lineage>
        <taxon>Bacteria</taxon>
        <taxon>Pseudomonadati</taxon>
        <taxon>Pseudomonadota</taxon>
        <taxon>Alphaproteobacteria</taxon>
        <taxon>Sphingomonadales</taxon>
        <taxon>Erythrobacteraceae</taxon>
        <taxon>Croceibacterium</taxon>
    </lineage>
</organism>
<feature type="chain" id="PRO_5002518354" description="Lipoprotein" evidence="2">
    <location>
        <begin position="25"/>
        <end position="145"/>
    </location>
</feature>
<dbReference type="KEGG" id="aay:WYH_02251"/>
<evidence type="ECO:0000313" key="3">
    <source>
        <dbReference type="EMBL" id="AKH43283.1"/>
    </source>
</evidence>
<name>A0A0F7KS48_9SPHN</name>
<evidence type="ECO:0000313" key="4">
    <source>
        <dbReference type="Proteomes" id="UP000034392"/>
    </source>
</evidence>
<evidence type="ECO:0000256" key="1">
    <source>
        <dbReference type="SAM" id="MobiDB-lite"/>
    </source>
</evidence>
<keyword evidence="2" id="KW-0732">Signal</keyword>
<protein>
    <recommendedName>
        <fullName evidence="5">Lipoprotein</fullName>
    </recommendedName>
</protein>
<keyword evidence="4" id="KW-1185">Reference proteome</keyword>
<gene>
    <name evidence="3" type="ORF">WYH_02251</name>
</gene>
<feature type="signal peptide" evidence="2">
    <location>
        <begin position="1"/>
        <end position="24"/>
    </location>
</feature>
<evidence type="ECO:0000256" key="2">
    <source>
        <dbReference type="SAM" id="SignalP"/>
    </source>
</evidence>
<dbReference type="EMBL" id="CP011452">
    <property type="protein sequence ID" value="AKH43283.1"/>
    <property type="molecule type" value="Genomic_DNA"/>
</dbReference>
<dbReference type="PROSITE" id="PS51257">
    <property type="entry name" value="PROKAR_LIPOPROTEIN"/>
    <property type="match status" value="1"/>
</dbReference>
<dbReference type="AlphaFoldDB" id="A0A0F7KS48"/>
<dbReference type="STRING" id="1267766.WYH_02251"/>
<reference evidence="3" key="1">
    <citation type="submission" date="2015-05" db="EMBL/GenBank/DDBJ databases">
        <title>The complete genome of Altererythrobacter atlanticus strain 26DY36.</title>
        <authorList>
            <person name="Wu Y.-H."/>
            <person name="Cheng H."/>
            <person name="Wu X.-W."/>
        </authorList>
    </citation>
    <scope>NUCLEOTIDE SEQUENCE [LARGE SCALE GENOMIC DNA]</scope>
    <source>
        <strain evidence="3">26DY36</strain>
    </source>
</reference>
<proteinExistence type="predicted"/>
<feature type="region of interest" description="Disordered" evidence="1">
    <location>
        <begin position="23"/>
        <end position="57"/>
    </location>
</feature>